<evidence type="ECO:0000313" key="3">
    <source>
        <dbReference type="Proteomes" id="UP000610966"/>
    </source>
</evidence>
<accession>A0A8J3W133</accession>
<keyword evidence="3" id="KW-1185">Reference proteome</keyword>
<evidence type="ECO:0000259" key="1">
    <source>
        <dbReference type="PROSITE" id="PS50943"/>
    </source>
</evidence>
<dbReference type="InterPro" id="IPR010982">
    <property type="entry name" value="Lambda_DNA-bd_dom_sf"/>
</dbReference>
<dbReference type="InterPro" id="IPR001387">
    <property type="entry name" value="Cro/C1-type_HTH"/>
</dbReference>
<dbReference type="Proteomes" id="UP000610966">
    <property type="component" value="Unassembled WGS sequence"/>
</dbReference>
<gene>
    <name evidence="2" type="ORF">Mth01_51420</name>
</gene>
<dbReference type="CDD" id="cd00093">
    <property type="entry name" value="HTH_XRE"/>
    <property type="match status" value="1"/>
</dbReference>
<comment type="caution">
    <text evidence="2">The sequence shown here is derived from an EMBL/GenBank/DDBJ whole genome shotgun (WGS) entry which is preliminary data.</text>
</comment>
<dbReference type="RefSeq" id="WP_204018533.1">
    <property type="nucleotide sequence ID" value="NZ_BOOG01000065.1"/>
</dbReference>
<evidence type="ECO:0000313" key="2">
    <source>
        <dbReference type="EMBL" id="GIH72889.1"/>
    </source>
</evidence>
<dbReference type="InterPro" id="IPR011990">
    <property type="entry name" value="TPR-like_helical_dom_sf"/>
</dbReference>
<dbReference type="AlphaFoldDB" id="A0A8J3W133"/>
<reference evidence="2" key="1">
    <citation type="submission" date="2021-01" db="EMBL/GenBank/DDBJ databases">
        <title>Whole genome shotgun sequence of Sphaerimonospora thailandensis NBRC 107569.</title>
        <authorList>
            <person name="Komaki H."/>
            <person name="Tamura T."/>
        </authorList>
    </citation>
    <scope>NUCLEOTIDE SEQUENCE</scope>
    <source>
        <strain evidence="2">NBRC 107569</strain>
    </source>
</reference>
<dbReference type="Pfam" id="PF13560">
    <property type="entry name" value="HTH_31"/>
    <property type="match status" value="1"/>
</dbReference>
<dbReference type="SUPFAM" id="SSF47413">
    <property type="entry name" value="lambda repressor-like DNA-binding domains"/>
    <property type="match status" value="1"/>
</dbReference>
<protein>
    <recommendedName>
        <fullName evidence="1">HTH cro/C1-type domain-containing protein</fullName>
    </recommendedName>
</protein>
<dbReference type="EMBL" id="BOOG01000065">
    <property type="protein sequence ID" value="GIH72889.1"/>
    <property type="molecule type" value="Genomic_DNA"/>
</dbReference>
<feature type="domain" description="HTH cro/C1-type" evidence="1">
    <location>
        <begin position="14"/>
        <end position="68"/>
    </location>
</feature>
<dbReference type="SMART" id="SM00530">
    <property type="entry name" value="HTH_XRE"/>
    <property type="match status" value="1"/>
</dbReference>
<proteinExistence type="predicted"/>
<dbReference type="PROSITE" id="PS50943">
    <property type="entry name" value="HTH_CROC1"/>
    <property type="match status" value="1"/>
</dbReference>
<dbReference type="Gene3D" id="1.10.260.40">
    <property type="entry name" value="lambda repressor-like DNA-binding domains"/>
    <property type="match status" value="1"/>
</dbReference>
<dbReference type="Gene3D" id="1.25.40.10">
    <property type="entry name" value="Tetratricopeptide repeat domain"/>
    <property type="match status" value="1"/>
</dbReference>
<sequence>MDDAFAHDMIGRRIAHARKLRGLTQRELAERVPCSKSLIAQVEGGHKPATPSLIGAVARVLHVDVTELTGQPYRGATAATDRIHEAIPQIRQALAHWDIPPDPDVSPRPLPELAAVVDHTNRLRETTRYTELGGALPALITELSAHAHTATAPDRGHVFGLLSTAYTGAYSLACKLGYTDLMSIAVERAIWAAWQSDDPLLPAVAEYKRTMAFMVSGAYAGGIHLLHRALRRLEPLSDDRALLSVYGSLHLRQAILAARDNRPTTAWDHIGAAQEIAVRTGDTPDYGLSFGPSNTAIHSVAVAVELGDADEAIRRNADLVLPPSVTPERTSHHYIDLSRAWLWQGRWDKALGCVLTAERIAPQMTRYHPMSRETVARLLDLQRRLPSPLRGLARRMGITT</sequence>
<dbReference type="GO" id="GO:0003677">
    <property type="term" value="F:DNA binding"/>
    <property type="evidence" value="ECO:0007669"/>
    <property type="project" value="InterPro"/>
</dbReference>
<name>A0A8J3W133_9ACTN</name>
<organism evidence="2 3">
    <name type="scientific">Sphaerimonospora thailandensis</name>
    <dbReference type="NCBI Taxonomy" id="795644"/>
    <lineage>
        <taxon>Bacteria</taxon>
        <taxon>Bacillati</taxon>
        <taxon>Actinomycetota</taxon>
        <taxon>Actinomycetes</taxon>
        <taxon>Streptosporangiales</taxon>
        <taxon>Streptosporangiaceae</taxon>
        <taxon>Sphaerimonospora</taxon>
    </lineage>
</organism>